<organism evidence="1 2">
    <name type="scientific">Gossypium klotzschianum</name>
    <dbReference type="NCBI Taxonomy" id="34286"/>
    <lineage>
        <taxon>Eukaryota</taxon>
        <taxon>Viridiplantae</taxon>
        <taxon>Streptophyta</taxon>
        <taxon>Embryophyta</taxon>
        <taxon>Tracheophyta</taxon>
        <taxon>Spermatophyta</taxon>
        <taxon>Magnoliopsida</taxon>
        <taxon>eudicotyledons</taxon>
        <taxon>Gunneridae</taxon>
        <taxon>Pentapetalae</taxon>
        <taxon>rosids</taxon>
        <taxon>malvids</taxon>
        <taxon>Malvales</taxon>
        <taxon>Malvaceae</taxon>
        <taxon>Malvoideae</taxon>
        <taxon>Gossypium</taxon>
    </lineage>
</organism>
<dbReference type="Proteomes" id="UP000593573">
    <property type="component" value="Unassembled WGS sequence"/>
</dbReference>
<evidence type="ECO:0000313" key="2">
    <source>
        <dbReference type="Proteomes" id="UP000593573"/>
    </source>
</evidence>
<evidence type="ECO:0000313" key="1">
    <source>
        <dbReference type="EMBL" id="MBA0645864.1"/>
    </source>
</evidence>
<dbReference type="OrthoDB" id="982026at2759"/>
<protein>
    <submittedName>
        <fullName evidence="1">Uncharacterized protein</fullName>
    </submittedName>
</protein>
<comment type="caution">
    <text evidence="1">The sequence shown here is derived from an EMBL/GenBank/DDBJ whole genome shotgun (WGS) entry which is preliminary data.</text>
</comment>
<name>A0A7J8U6J8_9ROSI</name>
<reference evidence="1 2" key="1">
    <citation type="journal article" date="2019" name="Genome Biol. Evol.">
        <title>Insights into the evolution of the New World diploid cottons (Gossypium, subgenus Houzingenia) based on genome sequencing.</title>
        <authorList>
            <person name="Grover C.E."/>
            <person name="Arick M.A. 2nd"/>
            <person name="Thrash A."/>
            <person name="Conover J.L."/>
            <person name="Sanders W.S."/>
            <person name="Peterson D.G."/>
            <person name="Frelichowski J.E."/>
            <person name="Scheffler J.A."/>
            <person name="Scheffler B.E."/>
            <person name="Wendel J.F."/>
        </authorList>
    </citation>
    <scope>NUCLEOTIDE SEQUENCE [LARGE SCALE GENOMIC DNA]</scope>
    <source>
        <strain evidence="1">57</strain>
        <tissue evidence="1">Leaf</tissue>
    </source>
</reference>
<proteinExistence type="predicted"/>
<dbReference type="AlphaFoldDB" id="A0A7J8U6J8"/>
<accession>A0A7J8U6J8</accession>
<sequence>MLPRMFAFESKTLGYS</sequence>
<keyword evidence="2" id="KW-1185">Reference proteome</keyword>
<dbReference type="EMBL" id="JABFAB010000004">
    <property type="protein sequence ID" value="MBA0645864.1"/>
    <property type="molecule type" value="Genomic_DNA"/>
</dbReference>
<gene>
    <name evidence="1" type="ORF">Goklo_013904</name>
</gene>